<accession>A0AAJ0H860</accession>
<feature type="region of interest" description="Disordered" evidence="1">
    <location>
        <begin position="26"/>
        <end position="67"/>
    </location>
</feature>
<evidence type="ECO:0000313" key="3">
    <source>
        <dbReference type="Proteomes" id="UP001275084"/>
    </source>
</evidence>
<reference evidence="2" key="2">
    <citation type="submission" date="2023-06" db="EMBL/GenBank/DDBJ databases">
        <authorList>
            <consortium name="Lawrence Berkeley National Laboratory"/>
            <person name="Haridas S."/>
            <person name="Hensen N."/>
            <person name="Bonometti L."/>
            <person name="Westerberg I."/>
            <person name="Brannstrom I.O."/>
            <person name="Guillou S."/>
            <person name="Cros-Aarteil S."/>
            <person name="Calhoun S."/>
            <person name="Kuo A."/>
            <person name="Mondo S."/>
            <person name="Pangilinan J."/>
            <person name="Riley R."/>
            <person name="Labutti K."/>
            <person name="Andreopoulos B."/>
            <person name="Lipzen A."/>
            <person name="Chen C."/>
            <person name="Yanf M."/>
            <person name="Daum C."/>
            <person name="Ng V."/>
            <person name="Clum A."/>
            <person name="Steindorff A."/>
            <person name="Ohm R."/>
            <person name="Martin F."/>
            <person name="Silar P."/>
            <person name="Natvig D."/>
            <person name="Lalanne C."/>
            <person name="Gautier V."/>
            <person name="Ament-Velasquez S.L."/>
            <person name="Kruys A."/>
            <person name="Hutchinson M.I."/>
            <person name="Powell A.J."/>
            <person name="Barry K."/>
            <person name="Miller A.N."/>
            <person name="Grigoriev I.V."/>
            <person name="Debuchy R."/>
            <person name="Gladieux P."/>
            <person name="Thoren M.H."/>
            <person name="Johannesson H."/>
        </authorList>
    </citation>
    <scope>NUCLEOTIDE SEQUENCE</scope>
    <source>
        <strain evidence="2">CBS 955.72</strain>
    </source>
</reference>
<sequence>MDAVDPPGTDLDDFISQVESLLGRLKRVRDSSRPSRTIRSNAQAPAHTGIGPSIHISSPPTPDPISETLTSIIKEATHLLRSYSAIIGQVRPLSAPAPTEENGSLSSPSFTPGSPLSSALSSTEQGSPSASTSSSAQAAPSSTEQGTIVH</sequence>
<feature type="compositionally biased region" description="Low complexity" evidence="1">
    <location>
        <begin position="121"/>
        <end position="150"/>
    </location>
</feature>
<feature type="region of interest" description="Disordered" evidence="1">
    <location>
        <begin position="94"/>
        <end position="150"/>
    </location>
</feature>
<dbReference type="EMBL" id="JAUIQD010000007">
    <property type="protein sequence ID" value="KAK3343580.1"/>
    <property type="molecule type" value="Genomic_DNA"/>
</dbReference>
<reference evidence="2" key="1">
    <citation type="journal article" date="2023" name="Mol. Phylogenet. Evol.">
        <title>Genome-scale phylogeny and comparative genomics of the fungal order Sordariales.</title>
        <authorList>
            <person name="Hensen N."/>
            <person name="Bonometti L."/>
            <person name="Westerberg I."/>
            <person name="Brannstrom I.O."/>
            <person name="Guillou S."/>
            <person name="Cros-Aarteil S."/>
            <person name="Calhoun S."/>
            <person name="Haridas S."/>
            <person name="Kuo A."/>
            <person name="Mondo S."/>
            <person name="Pangilinan J."/>
            <person name="Riley R."/>
            <person name="LaButti K."/>
            <person name="Andreopoulos B."/>
            <person name="Lipzen A."/>
            <person name="Chen C."/>
            <person name="Yan M."/>
            <person name="Daum C."/>
            <person name="Ng V."/>
            <person name="Clum A."/>
            <person name="Steindorff A."/>
            <person name="Ohm R.A."/>
            <person name="Martin F."/>
            <person name="Silar P."/>
            <person name="Natvig D.O."/>
            <person name="Lalanne C."/>
            <person name="Gautier V."/>
            <person name="Ament-Velasquez S.L."/>
            <person name="Kruys A."/>
            <person name="Hutchinson M.I."/>
            <person name="Powell A.J."/>
            <person name="Barry K."/>
            <person name="Miller A.N."/>
            <person name="Grigoriev I.V."/>
            <person name="Debuchy R."/>
            <person name="Gladieux P."/>
            <person name="Hiltunen Thoren M."/>
            <person name="Johannesson H."/>
        </authorList>
    </citation>
    <scope>NUCLEOTIDE SEQUENCE</scope>
    <source>
        <strain evidence="2">CBS 955.72</strain>
    </source>
</reference>
<dbReference type="Proteomes" id="UP001275084">
    <property type="component" value="Unassembled WGS sequence"/>
</dbReference>
<protein>
    <submittedName>
        <fullName evidence="2">Uncharacterized protein</fullName>
    </submittedName>
</protein>
<feature type="compositionally biased region" description="Polar residues" evidence="1">
    <location>
        <begin position="101"/>
        <end position="120"/>
    </location>
</feature>
<evidence type="ECO:0000256" key="1">
    <source>
        <dbReference type="SAM" id="MobiDB-lite"/>
    </source>
</evidence>
<comment type="caution">
    <text evidence="2">The sequence shown here is derived from an EMBL/GenBank/DDBJ whole genome shotgun (WGS) entry which is preliminary data.</text>
</comment>
<dbReference type="AlphaFoldDB" id="A0AAJ0H860"/>
<organism evidence="2 3">
    <name type="scientific">Lasiosphaeria hispida</name>
    <dbReference type="NCBI Taxonomy" id="260671"/>
    <lineage>
        <taxon>Eukaryota</taxon>
        <taxon>Fungi</taxon>
        <taxon>Dikarya</taxon>
        <taxon>Ascomycota</taxon>
        <taxon>Pezizomycotina</taxon>
        <taxon>Sordariomycetes</taxon>
        <taxon>Sordariomycetidae</taxon>
        <taxon>Sordariales</taxon>
        <taxon>Lasiosphaeriaceae</taxon>
        <taxon>Lasiosphaeria</taxon>
    </lineage>
</organism>
<evidence type="ECO:0000313" key="2">
    <source>
        <dbReference type="EMBL" id="KAK3343580.1"/>
    </source>
</evidence>
<name>A0AAJ0H860_9PEZI</name>
<feature type="compositionally biased region" description="Polar residues" evidence="1">
    <location>
        <begin position="34"/>
        <end position="43"/>
    </location>
</feature>
<proteinExistence type="predicted"/>
<keyword evidence="3" id="KW-1185">Reference proteome</keyword>
<gene>
    <name evidence="2" type="ORF">B0T25DRAFT_554650</name>
</gene>